<proteinExistence type="predicted"/>
<gene>
    <name evidence="1" type="ORF">LSAT_V11C600307870</name>
</gene>
<dbReference type="EMBL" id="NBSK02000006">
    <property type="protein sequence ID" value="KAJ0198672.1"/>
    <property type="molecule type" value="Genomic_DNA"/>
</dbReference>
<dbReference type="Proteomes" id="UP000235145">
    <property type="component" value="Unassembled WGS sequence"/>
</dbReference>
<comment type="caution">
    <text evidence="1">The sequence shown here is derived from an EMBL/GenBank/DDBJ whole genome shotgun (WGS) entry which is preliminary data.</text>
</comment>
<evidence type="ECO:0000313" key="1">
    <source>
        <dbReference type="EMBL" id="KAJ0198672.1"/>
    </source>
</evidence>
<accession>A0A9R1V506</accession>
<keyword evidence="2" id="KW-1185">Reference proteome</keyword>
<reference evidence="1 2" key="1">
    <citation type="journal article" date="2017" name="Nat. Commun.">
        <title>Genome assembly with in vitro proximity ligation data and whole-genome triplication in lettuce.</title>
        <authorList>
            <person name="Reyes-Chin-Wo S."/>
            <person name="Wang Z."/>
            <person name="Yang X."/>
            <person name="Kozik A."/>
            <person name="Arikit S."/>
            <person name="Song C."/>
            <person name="Xia L."/>
            <person name="Froenicke L."/>
            <person name="Lavelle D.O."/>
            <person name="Truco M.J."/>
            <person name="Xia R."/>
            <person name="Zhu S."/>
            <person name="Xu C."/>
            <person name="Xu H."/>
            <person name="Xu X."/>
            <person name="Cox K."/>
            <person name="Korf I."/>
            <person name="Meyers B.C."/>
            <person name="Michelmore R.W."/>
        </authorList>
    </citation>
    <scope>NUCLEOTIDE SEQUENCE [LARGE SCALE GENOMIC DNA]</scope>
    <source>
        <strain evidence="2">cv. Salinas</strain>
        <tissue evidence="1">Seedlings</tissue>
    </source>
</reference>
<organism evidence="1 2">
    <name type="scientific">Lactuca sativa</name>
    <name type="common">Garden lettuce</name>
    <dbReference type="NCBI Taxonomy" id="4236"/>
    <lineage>
        <taxon>Eukaryota</taxon>
        <taxon>Viridiplantae</taxon>
        <taxon>Streptophyta</taxon>
        <taxon>Embryophyta</taxon>
        <taxon>Tracheophyta</taxon>
        <taxon>Spermatophyta</taxon>
        <taxon>Magnoliopsida</taxon>
        <taxon>eudicotyledons</taxon>
        <taxon>Gunneridae</taxon>
        <taxon>Pentapetalae</taxon>
        <taxon>asterids</taxon>
        <taxon>campanulids</taxon>
        <taxon>Asterales</taxon>
        <taxon>Asteraceae</taxon>
        <taxon>Cichorioideae</taxon>
        <taxon>Cichorieae</taxon>
        <taxon>Lactucinae</taxon>
        <taxon>Lactuca</taxon>
    </lineage>
</organism>
<dbReference type="AlphaFoldDB" id="A0A9R1V506"/>
<protein>
    <submittedName>
        <fullName evidence="1">Uncharacterized protein</fullName>
    </submittedName>
</protein>
<evidence type="ECO:0000313" key="2">
    <source>
        <dbReference type="Proteomes" id="UP000235145"/>
    </source>
</evidence>
<sequence length="110" mass="12929">MTVVRTIGSVSLWVHEITKNQEFVVQKLKESVLDEIKGSLTMRYELNFTLNHIYSFASRHHVYRRSGGPKSVNLKEVGPWFELKLYRLGQNFMQHTPQTRSTFVSVRMRT</sequence>
<name>A0A9R1V506_LACSA</name>